<dbReference type="GO" id="GO:0016491">
    <property type="term" value="F:oxidoreductase activity"/>
    <property type="evidence" value="ECO:0007669"/>
    <property type="project" value="UniProtKB-KW"/>
</dbReference>
<dbReference type="Pfam" id="PF02913">
    <property type="entry name" value="FAD-oxidase_C"/>
    <property type="match status" value="1"/>
</dbReference>
<keyword evidence="4" id="KW-0560">Oxidoreductase</keyword>
<protein>
    <submittedName>
        <fullName evidence="6">FAD-binding protein</fullName>
    </submittedName>
</protein>
<dbReference type="InterPro" id="IPR016166">
    <property type="entry name" value="FAD-bd_PCMH"/>
</dbReference>
<dbReference type="InterPro" id="IPR016171">
    <property type="entry name" value="Vanillyl_alc_oxidase_C-sub2"/>
</dbReference>
<dbReference type="FunFam" id="1.10.45.10:FF:000001">
    <property type="entry name" value="D-lactate dehydrogenase mitochondrial"/>
    <property type="match status" value="1"/>
</dbReference>
<dbReference type="PANTHER" id="PTHR42934:SF2">
    <property type="entry name" value="GLYCOLATE OXIDASE SUBUNIT GLCD"/>
    <property type="match status" value="1"/>
</dbReference>
<dbReference type="GO" id="GO:0071949">
    <property type="term" value="F:FAD binding"/>
    <property type="evidence" value="ECO:0007669"/>
    <property type="project" value="InterPro"/>
</dbReference>
<dbReference type="Gene3D" id="1.10.45.10">
    <property type="entry name" value="Vanillyl-alcohol Oxidase, Chain A, domain 4"/>
    <property type="match status" value="1"/>
</dbReference>
<dbReference type="InterPro" id="IPR016164">
    <property type="entry name" value="FAD-linked_Oxase-like_C"/>
</dbReference>
<evidence type="ECO:0000256" key="4">
    <source>
        <dbReference type="ARBA" id="ARBA00023002"/>
    </source>
</evidence>
<sequence length="448" mass="50362">MKEKIIKIIEEEFDKKIITDKDILEKYSKDETPGNFIFYPDIVFIPEKEEEILRMVSLCGEFKFPITPRGGGTSRCGGPLPVKGGVVISLEKMNKIIDFDEKNHFLVVEPGMITSDINNFLKKYGYFYPPDPSSLESSTIGGNTATNAGGPKCLKYGVTRNWVYGLDVVTTDGLISLGGKNLKDATGYSLLNLMIGSEGTLGIFTKIIIRFIRKKLYETILLLVFDELQDATEKSIEIIKTGIIPDAIEFIDSETVKVLKEYSPEIQIPDGSVLIIIFSDDDKGKIDRFYDKISNICENAKEILVAEEENMKEKVLDFRRNIAEKLDRFGTIIPEDVVVPVSSIPELIKFTKEIGKENGTYIFTFGHIGDGNVHIDIIQKKDVDIDKIVSQIFTGVKKLGGKISGEHGIGYTKRKYLGYSRSEIEISFMKKIKSVFDPENILNPEKIF</sequence>
<dbReference type="Gene3D" id="3.30.465.10">
    <property type="match status" value="1"/>
</dbReference>
<evidence type="ECO:0000259" key="5">
    <source>
        <dbReference type="PROSITE" id="PS51387"/>
    </source>
</evidence>
<gene>
    <name evidence="6" type="ORF">ENV67_04670</name>
</gene>
<dbReference type="InterPro" id="IPR006094">
    <property type="entry name" value="Oxid_FAD_bind_N"/>
</dbReference>
<accession>A0A7C4UGD2</accession>
<organism evidence="6">
    <name type="scientific">candidate division WOR-3 bacterium</name>
    <dbReference type="NCBI Taxonomy" id="2052148"/>
    <lineage>
        <taxon>Bacteria</taxon>
        <taxon>Bacteria division WOR-3</taxon>
    </lineage>
</organism>
<dbReference type="Gene3D" id="3.30.70.2740">
    <property type="match status" value="1"/>
</dbReference>
<dbReference type="InterPro" id="IPR004113">
    <property type="entry name" value="FAD-bd_oxidored_4_C"/>
</dbReference>
<evidence type="ECO:0000256" key="3">
    <source>
        <dbReference type="ARBA" id="ARBA00022827"/>
    </source>
</evidence>
<reference evidence="6" key="1">
    <citation type="journal article" date="2020" name="mSystems">
        <title>Genome- and Community-Level Interaction Insights into Carbon Utilization and Element Cycling Functions of Hydrothermarchaeota in Hydrothermal Sediment.</title>
        <authorList>
            <person name="Zhou Z."/>
            <person name="Liu Y."/>
            <person name="Xu W."/>
            <person name="Pan J."/>
            <person name="Luo Z.H."/>
            <person name="Li M."/>
        </authorList>
    </citation>
    <scope>NUCLEOTIDE SEQUENCE [LARGE SCALE GENOMIC DNA]</scope>
    <source>
        <strain evidence="6">SpSt-780</strain>
    </source>
</reference>
<evidence type="ECO:0000256" key="1">
    <source>
        <dbReference type="ARBA" id="ARBA00001974"/>
    </source>
</evidence>
<comment type="cofactor">
    <cofactor evidence="1">
        <name>FAD</name>
        <dbReference type="ChEBI" id="CHEBI:57692"/>
    </cofactor>
</comment>
<dbReference type="Pfam" id="PF01565">
    <property type="entry name" value="FAD_binding_4"/>
    <property type="match status" value="1"/>
</dbReference>
<feature type="domain" description="FAD-binding PCMH-type" evidence="5">
    <location>
        <begin position="36"/>
        <end position="214"/>
    </location>
</feature>
<comment type="caution">
    <text evidence="6">The sequence shown here is derived from an EMBL/GenBank/DDBJ whole genome shotgun (WGS) entry which is preliminary data.</text>
</comment>
<evidence type="ECO:0000313" key="6">
    <source>
        <dbReference type="EMBL" id="HGW91818.1"/>
    </source>
</evidence>
<proteinExistence type="predicted"/>
<dbReference type="PROSITE" id="PS51387">
    <property type="entry name" value="FAD_PCMH"/>
    <property type="match status" value="1"/>
</dbReference>
<dbReference type="PANTHER" id="PTHR42934">
    <property type="entry name" value="GLYCOLATE OXIDASE SUBUNIT GLCD"/>
    <property type="match status" value="1"/>
</dbReference>
<dbReference type="InterPro" id="IPR036318">
    <property type="entry name" value="FAD-bd_PCMH-like_sf"/>
</dbReference>
<evidence type="ECO:0000256" key="2">
    <source>
        <dbReference type="ARBA" id="ARBA00022630"/>
    </source>
</evidence>
<keyword evidence="3" id="KW-0274">FAD</keyword>
<keyword evidence="2" id="KW-0285">Flavoprotein</keyword>
<name>A0A7C4UGD2_UNCW3</name>
<dbReference type="EMBL" id="DTHG01000058">
    <property type="protein sequence ID" value="HGW91818.1"/>
    <property type="molecule type" value="Genomic_DNA"/>
</dbReference>
<dbReference type="AlphaFoldDB" id="A0A7C4UGD2"/>
<dbReference type="SUPFAM" id="SSF55103">
    <property type="entry name" value="FAD-linked oxidases, C-terminal domain"/>
    <property type="match status" value="1"/>
</dbReference>
<dbReference type="InterPro" id="IPR051914">
    <property type="entry name" value="FAD-linked_OxidoTrans_Type4"/>
</dbReference>
<dbReference type="SUPFAM" id="SSF56176">
    <property type="entry name" value="FAD-binding/transporter-associated domain-like"/>
    <property type="match status" value="1"/>
</dbReference>
<dbReference type="InterPro" id="IPR016169">
    <property type="entry name" value="FAD-bd_PCMH_sub2"/>
</dbReference>